<dbReference type="Gene3D" id="3.60.15.10">
    <property type="entry name" value="Ribonuclease Z/Hydroxyacylglutathione hydrolase-like"/>
    <property type="match status" value="1"/>
</dbReference>
<dbReference type="PANTHER" id="PTHR46018:SF2">
    <property type="entry name" value="ZINC PHOSPHODIESTERASE ELAC PROTEIN 1"/>
    <property type="match status" value="1"/>
</dbReference>
<dbReference type="SMART" id="SM00849">
    <property type="entry name" value="Lactamase_B"/>
    <property type="match status" value="1"/>
</dbReference>
<dbReference type="Proteomes" id="UP001597024">
    <property type="component" value="Unassembled WGS sequence"/>
</dbReference>
<dbReference type="EC" id="3.1.26.11" evidence="8"/>
<comment type="function">
    <text evidence="8">Zinc phosphodiesterase, which displays some tRNA 3'-processing endonuclease activity. Probably involved in tRNA maturation, by removing a 3'-trailer from precursor tRNA.</text>
</comment>
<comment type="cofactor">
    <cofactor evidence="8">
        <name>Zn(2+)</name>
        <dbReference type="ChEBI" id="CHEBI:29105"/>
    </cofactor>
    <text evidence="8">Binds 2 Zn(2+) ions.</text>
</comment>
<evidence type="ECO:0000256" key="1">
    <source>
        <dbReference type="ARBA" id="ARBA00011738"/>
    </source>
</evidence>
<comment type="subunit">
    <text evidence="1 8">Homodimer.</text>
</comment>
<dbReference type="HAMAP" id="MF_01818">
    <property type="entry name" value="RNase_Z_BN"/>
    <property type="match status" value="1"/>
</dbReference>
<keyword evidence="7 8" id="KW-0862">Zinc</keyword>
<dbReference type="CDD" id="cd07717">
    <property type="entry name" value="RNaseZ_ZiPD-like_MBL-fold"/>
    <property type="match status" value="1"/>
</dbReference>
<evidence type="ECO:0000256" key="5">
    <source>
        <dbReference type="ARBA" id="ARBA00022759"/>
    </source>
</evidence>
<evidence type="ECO:0000256" key="6">
    <source>
        <dbReference type="ARBA" id="ARBA00022801"/>
    </source>
</evidence>
<dbReference type="InterPro" id="IPR013471">
    <property type="entry name" value="RNase_Z/BN"/>
</dbReference>
<feature type="binding site" evidence="8">
    <location>
        <position position="211"/>
    </location>
    <ligand>
        <name>Zn(2+)</name>
        <dbReference type="ChEBI" id="CHEBI:29105"/>
        <label>1</label>
        <note>catalytic</note>
    </ligand>
</feature>
<comment type="similarity">
    <text evidence="8">Belongs to the RNase Z family.</text>
</comment>
<sequence>MSTRELVVLGTASAVPTKERNHNGYLLRWDGASLLFDPGEGTQRQMVKAGVSAHEVDWICLTHFHGDHCLGVPGVLGAIARRGGVRQVEVVFPADGSGYWEHLRRPAATTNVPVVREHLLSGEHVMLDTYGAPFRLSARRLSHSVESYGYRLEEPDSFTLLPDALAAHGVQGPLAGRLREEGRVVAPDGGTVTLAECAVPRRGQKVAFIMDTRPCDAVDELADGVDLLIIEATYLNEQADLAWEYGHLTAGQAGQTAARAGARRLVMTHFSERYRTADEPRFLLQAAYGGDVVLAHDLIRVPVPPRQRAHLASAR</sequence>
<dbReference type="PANTHER" id="PTHR46018">
    <property type="entry name" value="ZINC PHOSPHODIESTERASE ELAC PROTEIN 1"/>
    <property type="match status" value="1"/>
</dbReference>
<proteinExistence type="inferred from homology"/>
<feature type="active site" description="Proton acceptor" evidence="8">
    <location>
        <position position="67"/>
    </location>
</feature>
<comment type="caution">
    <text evidence="10">The sequence shown here is derived from an EMBL/GenBank/DDBJ whole genome shotgun (WGS) entry which is preliminary data.</text>
</comment>
<feature type="binding site" evidence="8">
    <location>
        <position position="65"/>
    </location>
    <ligand>
        <name>Zn(2+)</name>
        <dbReference type="ChEBI" id="CHEBI:29105"/>
        <label>1</label>
        <note>catalytic</note>
    </ligand>
</feature>
<dbReference type="InterPro" id="IPR036866">
    <property type="entry name" value="RibonucZ/Hydroxyglut_hydro"/>
</dbReference>
<dbReference type="GO" id="GO:0042781">
    <property type="term" value="F:3'-tRNA processing endoribonuclease activity"/>
    <property type="evidence" value="ECO:0007669"/>
    <property type="project" value="UniProtKB-EC"/>
</dbReference>
<feature type="binding site" evidence="8">
    <location>
        <position position="68"/>
    </location>
    <ligand>
        <name>Zn(2+)</name>
        <dbReference type="ChEBI" id="CHEBI:29105"/>
        <label>2</label>
        <note>catalytic</note>
    </ligand>
</feature>
<keyword evidence="11" id="KW-1185">Reference proteome</keyword>
<dbReference type="EMBL" id="JBHTHX010000226">
    <property type="protein sequence ID" value="MFD0884778.1"/>
    <property type="molecule type" value="Genomic_DNA"/>
</dbReference>
<keyword evidence="2 8" id="KW-0819">tRNA processing</keyword>
<keyword evidence="6 8" id="KW-0378">Hydrolase</keyword>
<dbReference type="InterPro" id="IPR001279">
    <property type="entry name" value="Metallo-B-lactamas"/>
</dbReference>
<keyword evidence="4 8" id="KW-0479">Metal-binding</keyword>
<dbReference type="SUPFAM" id="SSF56281">
    <property type="entry name" value="Metallo-hydrolase/oxidoreductase"/>
    <property type="match status" value="1"/>
</dbReference>
<feature type="domain" description="Metallo-beta-lactamase" evidence="9">
    <location>
        <begin position="21"/>
        <end position="213"/>
    </location>
</feature>
<keyword evidence="3 8" id="KW-0540">Nuclease</keyword>
<evidence type="ECO:0000256" key="4">
    <source>
        <dbReference type="ARBA" id="ARBA00022723"/>
    </source>
</evidence>
<dbReference type="NCBIfam" id="NF000805">
    <property type="entry name" value="PRK00055.2-3"/>
    <property type="match status" value="1"/>
</dbReference>
<evidence type="ECO:0000256" key="3">
    <source>
        <dbReference type="ARBA" id="ARBA00022722"/>
    </source>
</evidence>
<evidence type="ECO:0000256" key="2">
    <source>
        <dbReference type="ARBA" id="ARBA00022694"/>
    </source>
</evidence>
<evidence type="ECO:0000259" key="9">
    <source>
        <dbReference type="SMART" id="SM00849"/>
    </source>
</evidence>
<accession>A0ABW3DLM1</accession>
<gene>
    <name evidence="8" type="primary">rnz</name>
    <name evidence="10" type="ORF">ACFQ08_09485</name>
</gene>
<evidence type="ECO:0000256" key="7">
    <source>
        <dbReference type="ARBA" id="ARBA00022833"/>
    </source>
</evidence>
<name>A0ABW3DLM1_9ACTN</name>
<dbReference type="Pfam" id="PF00753">
    <property type="entry name" value="Lactamase_B"/>
    <property type="match status" value="1"/>
</dbReference>
<comment type="catalytic activity">
    <reaction evidence="8">
        <text>Endonucleolytic cleavage of RNA, removing extra 3' nucleotides from tRNA precursor, generating 3' termini of tRNAs. A 3'-hydroxy group is left at the tRNA terminus and a 5'-phosphoryl group is left at the trailer molecule.</text>
        <dbReference type="EC" id="3.1.26.11"/>
    </reaction>
</comment>
<feature type="binding site" evidence="8">
    <location>
        <position position="211"/>
    </location>
    <ligand>
        <name>Zn(2+)</name>
        <dbReference type="ChEBI" id="CHEBI:29105"/>
        <label>2</label>
        <note>catalytic</note>
    </ligand>
</feature>
<evidence type="ECO:0000313" key="11">
    <source>
        <dbReference type="Proteomes" id="UP001597024"/>
    </source>
</evidence>
<protein>
    <recommendedName>
        <fullName evidence="8">Ribonuclease Z</fullName>
        <shortName evidence="8">RNase Z</shortName>
        <ecNumber evidence="8">3.1.26.11</ecNumber>
    </recommendedName>
    <alternativeName>
        <fullName evidence="8">tRNA 3 endonuclease</fullName>
    </alternativeName>
    <alternativeName>
        <fullName evidence="8">tRNase Z</fullName>
    </alternativeName>
</protein>
<evidence type="ECO:0000256" key="8">
    <source>
        <dbReference type="HAMAP-Rule" id="MF_01818"/>
    </source>
</evidence>
<feature type="binding site" evidence="8">
    <location>
        <position position="67"/>
    </location>
    <ligand>
        <name>Zn(2+)</name>
        <dbReference type="ChEBI" id="CHEBI:29105"/>
        <label>2</label>
        <note>catalytic</note>
    </ligand>
</feature>
<dbReference type="Pfam" id="PF12706">
    <property type="entry name" value="Lactamase_B_2"/>
    <property type="match status" value="1"/>
</dbReference>
<organism evidence="10 11">
    <name type="scientific">Streptosporangium algeriense</name>
    <dbReference type="NCBI Taxonomy" id="1682748"/>
    <lineage>
        <taxon>Bacteria</taxon>
        <taxon>Bacillati</taxon>
        <taxon>Actinomycetota</taxon>
        <taxon>Actinomycetes</taxon>
        <taxon>Streptosporangiales</taxon>
        <taxon>Streptosporangiaceae</taxon>
        <taxon>Streptosporangium</taxon>
    </lineage>
</organism>
<feature type="binding site" evidence="8">
    <location>
        <position position="63"/>
    </location>
    <ligand>
        <name>Zn(2+)</name>
        <dbReference type="ChEBI" id="CHEBI:29105"/>
        <label>1</label>
        <note>catalytic</note>
    </ligand>
</feature>
<feature type="binding site" evidence="8">
    <location>
        <position position="143"/>
    </location>
    <ligand>
        <name>Zn(2+)</name>
        <dbReference type="ChEBI" id="CHEBI:29105"/>
        <label>1</label>
        <note>catalytic</note>
    </ligand>
</feature>
<feature type="binding site" evidence="8">
    <location>
        <position position="269"/>
    </location>
    <ligand>
        <name>Zn(2+)</name>
        <dbReference type="ChEBI" id="CHEBI:29105"/>
        <label>2</label>
        <note>catalytic</note>
    </ligand>
</feature>
<reference evidence="11" key="1">
    <citation type="journal article" date="2019" name="Int. J. Syst. Evol. Microbiol.">
        <title>The Global Catalogue of Microorganisms (GCM) 10K type strain sequencing project: providing services to taxonomists for standard genome sequencing and annotation.</title>
        <authorList>
            <consortium name="The Broad Institute Genomics Platform"/>
            <consortium name="The Broad Institute Genome Sequencing Center for Infectious Disease"/>
            <person name="Wu L."/>
            <person name="Ma J."/>
        </authorList>
    </citation>
    <scope>NUCLEOTIDE SEQUENCE [LARGE SCALE GENOMIC DNA]</scope>
    <source>
        <strain evidence="11">CCUG 62974</strain>
    </source>
</reference>
<evidence type="ECO:0000313" key="10">
    <source>
        <dbReference type="EMBL" id="MFD0884778.1"/>
    </source>
</evidence>
<keyword evidence="5 8" id="KW-0255">Endonuclease</keyword>